<reference evidence="3 4" key="1">
    <citation type="submission" date="2013-09" db="EMBL/GenBank/DDBJ databases">
        <authorList>
            <person name="Durkin A.S."/>
            <person name="Haft D.R."/>
            <person name="McCorrison J."/>
            <person name="Torralba M."/>
            <person name="Gillis M."/>
            <person name="Haft D.H."/>
            <person name="Methe B."/>
            <person name="Sutton G."/>
            <person name="Nelson K.E."/>
        </authorList>
    </citation>
    <scope>NUCLEOTIDE SEQUENCE [LARGE SCALE GENOMIC DNA]</scope>
    <source>
        <strain evidence="3 4">BV3C16-1</strain>
    </source>
</reference>
<keyword evidence="4" id="KW-1185">Reference proteome</keyword>
<proteinExistence type="predicted"/>
<keyword evidence="1" id="KW-0175">Coiled coil</keyword>
<dbReference type="RefSeq" id="WP_023054097.1">
    <property type="nucleotide sequence ID" value="NZ_AWXA01000043.1"/>
</dbReference>
<dbReference type="PATRIC" id="fig|1111454.3.peg.1591"/>
<evidence type="ECO:0008006" key="5">
    <source>
        <dbReference type="Google" id="ProtNLM"/>
    </source>
</evidence>
<dbReference type="OrthoDB" id="1625354at2"/>
<name>U7UG20_9FIRM</name>
<feature type="compositionally biased region" description="Gly residues" evidence="2">
    <location>
        <begin position="189"/>
        <end position="200"/>
    </location>
</feature>
<evidence type="ECO:0000256" key="2">
    <source>
        <dbReference type="SAM" id="MobiDB-lite"/>
    </source>
</evidence>
<evidence type="ECO:0000313" key="3">
    <source>
        <dbReference type="EMBL" id="ERT58377.1"/>
    </source>
</evidence>
<protein>
    <recommendedName>
        <fullName evidence="5">Phage minor structural protein GP20</fullName>
    </recommendedName>
</protein>
<sequence>MAYTLEQIYEALGKIENGGTMVADLQDAIRGARDEAAKSRIEKNKILDALNLRNGGDPDGNLQNIVATLTALQAAGGDPSKLGTQVEALQAQVKDLTDKYAASEKTAAEEKEKRIQTAMKSQVLAALTDGKAIKPDVFTQVLLSHISAKDDGSLVYKEGDNEVSIADGVKGWLSKNPWAVKNDSRSGSGEAGGGGTGSGGKAYTMEDLKGMTRAEINEHWGEISKGIDKGDGN</sequence>
<comment type="caution">
    <text evidence="3">The sequence shown here is derived from an EMBL/GenBank/DDBJ whole genome shotgun (WGS) entry which is preliminary data.</text>
</comment>
<dbReference type="EMBL" id="AWXA01000043">
    <property type="protein sequence ID" value="ERT58377.1"/>
    <property type="molecule type" value="Genomic_DNA"/>
</dbReference>
<accession>U7UG20</accession>
<feature type="coiled-coil region" evidence="1">
    <location>
        <begin position="86"/>
        <end position="113"/>
    </location>
</feature>
<gene>
    <name evidence="3" type="ORF">HMPREF1250_1046</name>
</gene>
<dbReference type="Proteomes" id="UP000017090">
    <property type="component" value="Unassembled WGS sequence"/>
</dbReference>
<dbReference type="eggNOG" id="ENOG5030P5T">
    <property type="taxonomic scope" value="Bacteria"/>
</dbReference>
<evidence type="ECO:0000313" key="4">
    <source>
        <dbReference type="Proteomes" id="UP000017090"/>
    </source>
</evidence>
<organism evidence="3 4">
    <name type="scientific">Megasphaera vaginalis</name>
    <name type="common">ex Srinivasan et al. 2021</name>
    <dbReference type="NCBI Taxonomy" id="1111454"/>
    <lineage>
        <taxon>Bacteria</taxon>
        <taxon>Bacillati</taxon>
        <taxon>Bacillota</taxon>
        <taxon>Negativicutes</taxon>
        <taxon>Veillonellales</taxon>
        <taxon>Veillonellaceae</taxon>
        <taxon>Megasphaera</taxon>
    </lineage>
</organism>
<dbReference type="AlphaFoldDB" id="U7UG20"/>
<evidence type="ECO:0000256" key="1">
    <source>
        <dbReference type="SAM" id="Coils"/>
    </source>
</evidence>
<feature type="region of interest" description="Disordered" evidence="2">
    <location>
        <begin position="176"/>
        <end position="203"/>
    </location>
</feature>
<dbReference type="STRING" id="1111454.HMPREF1250_1046"/>